<accession>A0A819VIX7</accession>
<proteinExistence type="predicted"/>
<dbReference type="InterPro" id="IPR042086">
    <property type="entry name" value="MeTrfase_capping"/>
</dbReference>
<dbReference type="Gene3D" id="3.40.50.150">
    <property type="entry name" value="Vaccinia Virus protein VP39"/>
    <property type="match status" value="1"/>
</dbReference>
<gene>
    <name evidence="4" type="ORF">IZO911_LOCUS28823</name>
    <name evidence="3" type="ORF">JYZ213_LOCUS25745</name>
    <name evidence="6" type="ORF">KXQ929_LOCUS22402</name>
    <name evidence="8" type="ORF">OKA104_LOCUS36147</name>
    <name evidence="7" type="ORF">OXD698_LOCUS33471</name>
    <name evidence="5" type="ORF">VCS650_LOCUS28867</name>
</gene>
<evidence type="ECO:0000313" key="7">
    <source>
        <dbReference type="EMBL" id="CAF4066693.1"/>
    </source>
</evidence>
<dbReference type="Proteomes" id="UP000663860">
    <property type="component" value="Unassembled WGS sequence"/>
</dbReference>
<dbReference type="SUPFAM" id="SSF53335">
    <property type="entry name" value="S-adenosyl-L-methionine-dependent methyltransferases"/>
    <property type="match status" value="1"/>
</dbReference>
<dbReference type="GO" id="GO:0008168">
    <property type="term" value="F:methyltransferase activity"/>
    <property type="evidence" value="ECO:0007669"/>
    <property type="project" value="InterPro"/>
</dbReference>
<sequence>MVGTTLGMTKDYNTSSVPQKAAVQLSLEFIEEGVNALDVNSVNIIADFGSSQGINSIYAMKSIIDYLRKTNKIVKEPLVVHNDLPTNDWTSLFKLLVEDNSYNGVASGRSFYEKCLPNNSLSIGYSSSSLHWLSKKPCNISGHCRVDLIRNPKEYQIFKQQSYLDYSEFLKHRSCELVSGGVLIFTILCINHQRTTGLEDLQELLYKCAQLLPFTPQELVDFTFPGYCRSYDECLDQNLFNQYSFQLIKSKFVSVPSPHFQQWKKEEITFEKFVHLTTSFVRSWSESIIEQALINNGRTQADISEILKQFWNLYEEKLSEHPDLGDFFAEYVYVILKKN</sequence>
<dbReference type="EMBL" id="CAJNON010000434">
    <property type="protein sequence ID" value="CAF1260898.1"/>
    <property type="molecule type" value="Genomic_DNA"/>
</dbReference>
<name>A0A819VIX7_9BILA</name>
<dbReference type="Proteomes" id="UP000663881">
    <property type="component" value="Unassembled WGS sequence"/>
</dbReference>
<evidence type="ECO:0000256" key="1">
    <source>
        <dbReference type="ARBA" id="ARBA00022723"/>
    </source>
</evidence>
<organism evidence="8 9">
    <name type="scientific">Adineta steineri</name>
    <dbReference type="NCBI Taxonomy" id="433720"/>
    <lineage>
        <taxon>Eukaryota</taxon>
        <taxon>Metazoa</taxon>
        <taxon>Spiralia</taxon>
        <taxon>Gnathifera</taxon>
        <taxon>Rotifera</taxon>
        <taxon>Eurotatoria</taxon>
        <taxon>Bdelloidea</taxon>
        <taxon>Adinetida</taxon>
        <taxon>Adinetidae</taxon>
        <taxon>Adineta</taxon>
    </lineage>
</organism>
<reference evidence="8" key="1">
    <citation type="submission" date="2021-02" db="EMBL/GenBank/DDBJ databases">
        <authorList>
            <person name="Nowell W R."/>
        </authorList>
    </citation>
    <scope>NUCLEOTIDE SEQUENCE</scope>
</reference>
<evidence type="ECO:0000313" key="8">
    <source>
        <dbReference type="EMBL" id="CAF4109890.1"/>
    </source>
</evidence>
<dbReference type="Proteomes" id="UP000663868">
    <property type="component" value="Unassembled WGS sequence"/>
</dbReference>
<dbReference type="EMBL" id="CAJOBB010001707">
    <property type="protein sequence ID" value="CAF3893298.1"/>
    <property type="molecule type" value="Genomic_DNA"/>
</dbReference>
<dbReference type="InterPro" id="IPR029063">
    <property type="entry name" value="SAM-dependent_MTases_sf"/>
</dbReference>
<evidence type="ECO:0000256" key="2">
    <source>
        <dbReference type="ARBA" id="ARBA00022842"/>
    </source>
</evidence>
<evidence type="ECO:0008006" key="10">
    <source>
        <dbReference type="Google" id="ProtNLM"/>
    </source>
</evidence>
<dbReference type="Proteomes" id="UP000663844">
    <property type="component" value="Unassembled WGS sequence"/>
</dbReference>
<dbReference type="OrthoDB" id="1890922at2759"/>
<evidence type="ECO:0000313" key="9">
    <source>
        <dbReference type="Proteomes" id="UP000663881"/>
    </source>
</evidence>
<dbReference type="Pfam" id="PF03492">
    <property type="entry name" value="Methyltransf_7"/>
    <property type="match status" value="1"/>
</dbReference>
<dbReference type="GO" id="GO:0046872">
    <property type="term" value="F:metal ion binding"/>
    <property type="evidence" value="ECO:0007669"/>
    <property type="project" value="UniProtKB-KW"/>
</dbReference>
<keyword evidence="2" id="KW-0460">Magnesium</keyword>
<dbReference type="EMBL" id="CAJOAZ010004594">
    <property type="protein sequence ID" value="CAF4066693.1"/>
    <property type="molecule type" value="Genomic_DNA"/>
</dbReference>
<dbReference type="Proteomes" id="UP000663845">
    <property type="component" value="Unassembled WGS sequence"/>
</dbReference>
<keyword evidence="1" id="KW-0479">Metal-binding</keyword>
<evidence type="ECO:0000313" key="5">
    <source>
        <dbReference type="EMBL" id="CAF1260898.1"/>
    </source>
</evidence>
<comment type="caution">
    <text evidence="8">The sequence shown here is derived from an EMBL/GenBank/DDBJ whole genome shotgun (WGS) entry which is preliminary data.</text>
</comment>
<dbReference type="AlphaFoldDB" id="A0A819VIX7"/>
<evidence type="ECO:0000313" key="6">
    <source>
        <dbReference type="EMBL" id="CAF3893298.1"/>
    </source>
</evidence>
<evidence type="ECO:0000313" key="4">
    <source>
        <dbReference type="EMBL" id="CAF1204680.1"/>
    </source>
</evidence>
<dbReference type="EMBL" id="CAJNOG010000333">
    <property type="protein sequence ID" value="CAF1180355.1"/>
    <property type="molecule type" value="Genomic_DNA"/>
</dbReference>
<evidence type="ECO:0000313" key="3">
    <source>
        <dbReference type="EMBL" id="CAF1180355.1"/>
    </source>
</evidence>
<dbReference type="InterPro" id="IPR005299">
    <property type="entry name" value="MeTrfase_7"/>
</dbReference>
<dbReference type="EMBL" id="CAJOAY010005505">
    <property type="protein sequence ID" value="CAF4109890.1"/>
    <property type="molecule type" value="Genomic_DNA"/>
</dbReference>
<dbReference type="EMBL" id="CAJNOE010000415">
    <property type="protein sequence ID" value="CAF1204680.1"/>
    <property type="molecule type" value="Genomic_DNA"/>
</dbReference>
<dbReference type="Gene3D" id="1.10.1200.270">
    <property type="entry name" value="Methyltransferase, alpha-helical capping domain"/>
    <property type="match status" value="1"/>
</dbReference>
<dbReference type="PANTHER" id="PTHR31009">
    <property type="entry name" value="S-ADENOSYL-L-METHIONINE:CARBOXYL METHYLTRANSFERASE FAMILY PROTEIN"/>
    <property type="match status" value="1"/>
</dbReference>
<protein>
    <recommendedName>
        <fullName evidence="10">SAM dependent carboxyl methyltransferase</fullName>
    </recommendedName>
</protein>
<dbReference type="Proteomes" id="UP000663891">
    <property type="component" value="Unassembled WGS sequence"/>
</dbReference>